<comment type="similarity">
    <text evidence="1">Belongs to the sigma-70 factor family. ECF subfamily.</text>
</comment>
<dbReference type="SUPFAM" id="SSF88946">
    <property type="entry name" value="Sigma2 domain of RNA polymerase sigma factors"/>
    <property type="match status" value="1"/>
</dbReference>
<keyword evidence="2" id="KW-0805">Transcription regulation</keyword>
<dbReference type="GO" id="GO:0003677">
    <property type="term" value="F:DNA binding"/>
    <property type="evidence" value="ECO:0007669"/>
    <property type="project" value="InterPro"/>
</dbReference>
<proteinExistence type="inferred from homology"/>
<dbReference type="InterPro" id="IPR039425">
    <property type="entry name" value="RNA_pol_sigma-70-like"/>
</dbReference>
<dbReference type="EMBL" id="JABEQP010000003">
    <property type="protein sequence ID" value="MBB2197256.1"/>
    <property type="molecule type" value="Genomic_DNA"/>
</dbReference>
<dbReference type="PANTHER" id="PTHR43133">
    <property type="entry name" value="RNA POLYMERASE ECF-TYPE SIGMA FACTO"/>
    <property type="match status" value="1"/>
</dbReference>
<dbReference type="InterPro" id="IPR013324">
    <property type="entry name" value="RNA_pol_sigma_r3/r4-like"/>
</dbReference>
<dbReference type="InterPro" id="IPR007627">
    <property type="entry name" value="RNA_pol_sigma70_r2"/>
</dbReference>
<reference evidence="7 8" key="1">
    <citation type="submission" date="2020-04" db="EMBL/GenBank/DDBJ databases">
        <title>Description of novel Gluconacetobacter.</title>
        <authorList>
            <person name="Sombolestani A."/>
        </authorList>
    </citation>
    <scope>NUCLEOTIDE SEQUENCE [LARGE SCALE GENOMIC DNA]</scope>
    <source>
        <strain evidence="7 8">LMG 22058</strain>
    </source>
</reference>
<dbReference type="InterPro" id="IPR014284">
    <property type="entry name" value="RNA_pol_sigma-70_dom"/>
</dbReference>
<keyword evidence="3" id="KW-0731">Sigma factor</keyword>
<evidence type="ECO:0000259" key="5">
    <source>
        <dbReference type="Pfam" id="PF04542"/>
    </source>
</evidence>
<dbReference type="CDD" id="cd06171">
    <property type="entry name" value="Sigma70_r4"/>
    <property type="match status" value="1"/>
</dbReference>
<dbReference type="Gene3D" id="1.10.10.10">
    <property type="entry name" value="Winged helix-like DNA-binding domain superfamily/Winged helix DNA-binding domain"/>
    <property type="match status" value="1"/>
</dbReference>
<feature type="domain" description="RNA polymerase sigma-70 region 2" evidence="5">
    <location>
        <begin position="10"/>
        <end position="74"/>
    </location>
</feature>
<dbReference type="GO" id="GO:0016987">
    <property type="term" value="F:sigma factor activity"/>
    <property type="evidence" value="ECO:0007669"/>
    <property type="project" value="UniProtKB-KW"/>
</dbReference>
<evidence type="ECO:0000256" key="3">
    <source>
        <dbReference type="ARBA" id="ARBA00023082"/>
    </source>
</evidence>
<evidence type="ECO:0000256" key="4">
    <source>
        <dbReference type="ARBA" id="ARBA00023163"/>
    </source>
</evidence>
<protein>
    <submittedName>
        <fullName evidence="7">Sigma-70 family RNA polymerase sigma factor</fullName>
    </submittedName>
</protein>
<keyword evidence="4" id="KW-0804">Transcription</keyword>
<accession>A0A7W4JYU5</accession>
<dbReference type="NCBIfam" id="TIGR02937">
    <property type="entry name" value="sigma70-ECF"/>
    <property type="match status" value="1"/>
</dbReference>
<evidence type="ECO:0000256" key="2">
    <source>
        <dbReference type="ARBA" id="ARBA00023015"/>
    </source>
</evidence>
<dbReference type="InterPro" id="IPR013249">
    <property type="entry name" value="RNA_pol_sigma70_r4_t2"/>
</dbReference>
<evidence type="ECO:0000313" key="7">
    <source>
        <dbReference type="EMBL" id="MBB2197256.1"/>
    </source>
</evidence>
<dbReference type="SUPFAM" id="SSF88659">
    <property type="entry name" value="Sigma3 and sigma4 domains of RNA polymerase sigma factors"/>
    <property type="match status" value="1"/>
</dbReference>
<evidence type="ECO:0000313" key="8">
    <source>
        <dbReference type="Proteomes" id="UP000530320"/>
    </source>
</evidence>
<evidence type="ECO:0000256" key="1">
    <source>
        <dbReference type="ARBA" id="ARBA00010641"/>
    </source>
</evidence>
<feature type="domain" description="RNA polymerase sigma factor 70 region 4 type 2" evidence="6">
    <location>
        <begin position="112"/>
        <end position="163"/>
    </location>
</feature>
<dbReference type="AlphaFoldDB" id="A0A7W4JYU5"/>
<dbReference type="GO" id="GO:0006352">
    <property type="term" value="P:DNA-templated transcription initiation"/>
    <property type="evidence" value="ECO:0007669"/>
    <property type="project" value="InterPro"/>
</dbReference>
<dbReference type="Gene3D" id="1.10.1740.10">
    <property type="match status" value="1"/>
</dbReference>
<dbReference type="Proteomes" id="UP000530320">
    <property type="component" value="Unassembled WGS sequence"/>
</dbReference>
<dbReference type="InterPro" id="IPR036388">
    <property type="entry name" value="WH-like_DNA-bd_sf"/>
</dbReference>
<organism evidence="7 8">
    <name type="scientific">Gluconacetobacter dulcium</name>
    <dbReference type="NCBI Taxonomy" id="2729096"/>
    <lineage>
        <taxon>Bacteria</taxon>
        <taxon>Pseudomonadati</taxon>
        <taxon>Pseudomonadota</taxon>
        <taxon>Alphaproteobacteria</taxon>
        <taxon>Acetobacterales</taxon>
        <taxon>Acetobacteraceae</taxon>
        <taxon>Gluconacetobacter</taxon>
    </lineage>
</organism>
<evidence type="ECO:0000259" key="6">
    <source>
        <dbReference type="Pfam" id="PF08281"/>
    </source>
</evidence>
<comment type="caution">
    <text evidence="7">The sequence shown here is derived from an EMBL/GenBank/DDBJ whole genome shotgun (WGS) entry which is preliminary data.</text>
</comment>
<dbReference type="Pfam" id="PF08281">
    <property type="entry name" value="Sigma70_r4_2"/>
    <property type="match status" value="1"/>
</dbReference>
<dbReference type="Pfam" id="PF04542">
    <property type="entry name" value="Sigma70_r2"/>
    <property type="match status" value="1"/>
</dbReference>
<gene>
    <name evidence="7" type="ORF">HLH44_07230</name>
</gene>
<name>A0A7W4JYU5_9PROT</name>
<dbReference type="InterPro" id="IPR013325">
    <property type="entry name" value="RNA_pol_sigma_r2"/>
</dbReference>
<dbReference type="PANTHER" id="PTHR43133:SF63">
    <property type="entry name" value="RNA POLYMERASE SIGMA FACTOR FECI-RELATED"/>
    <property type="match status" value="1"/>
</dbReference>
<sequence>MGSEKDNLDLFMTHRQRLVDYATTILGSATQSEDVVQEAWIRFSGAADPGALREPLRYLFRIVRNIVVDGHRAQVSRGRYLVAAATPETTLSRPDDRPAPEAEILHRQQLAIVQEALAELPPRTRHAVELHRLEGLKTREVAERLGISVTRTHTLIAEGVAHCRRRLKSPG</sequence>
<dbReference type="RefSeq" id="WP_183008690.1">
    <property type="nucleotide sequence ID" value="NZ_JABEQP010000003.1"/>
</dbReference>